<protein>
    <recommendedName>
        <fullName evidence="10">Homeobox domain-containing protein</fullName>
    </recommendedName>
</protein>
<dbReference type="Proteomes" id="UP000678393">
    <property type="component" value="Unassembled WGS sequence"/>
</dbReference>
<evidence type="ECO:0000259" key="10">
    <source>
        <dbReference type="PROSITE" id="PS50071"/>
    </source>
</evidence>
<dbReference type="GO" id="GO:0000978">
    <property type="term" value="F:RNA polymerase II cis-regulatory region sequence-specific DNA binding"/>
    <property type="evidence" value="ECO:0007669"/>
    <property type="project" value="TreeGrafter"/>
</dbReference>
<dbReference type="EMBL" id="CAJHNH020008520">
    <property type="protein sequence ID" value="CAG5136328.1"/>
    <property type="molecule type" value="Genomic_DNA"/>
</dbReference>
<evidence type="ECO:0000256" key="9">
    <source>
        <dbReference type="SAM" id="MobiDB-lite"/>
    </source>
</evidence>
<dbReference type="InterPro" id="IPR001356">
    <property type="entry name" value="HD"/>
</dbReference>
<keyword evidence="3 7" id="KW-0238">DNA-binding</keyword>
<name>A0A8S4A7S8_9EUPU</name>
<dbReference type="Gene3D" id="1.10.10.60">
    <property type="entry name" value="Homeodomain-like"/>
    <property type="match status" value="1"/>
</dbReference>
<evidence type="ECO:0000256" key="6">
    <source>
        <dbReference type="ARBA" id="ARBA00023242"/>
    </source>
</evidence>
<sequence>LNHDAAQQGELNTELAEDDNDDYDDEENEEEGRSKSKKKHRRNRTTFTTYQLHELERAFERSHYPDVYSREELAIKINLPEVRVQVWFQNRRAKWRRQEKIEYGKLPDSLTVSVLPKMSTSATRGPASLPLDPWLTPSIVSIAGDMTTATLTSFPSSVLRSPGPMSFTDYLPTSMTSHCSNLASQFHGLSGMFSPLVPKRGLAEDRSGGSNNNNYSIASLRIRAREHLDILERKMDGHVL</sequence>
<feature type="compositionally biased region" description="Basic residues" evidence="9">
    <location>
        <begin position="35"/>
        <end position="44"/>
    </location>
</feature>
<dbReference type="AlphaFoldDB" id="A0A8S4A7S8"/>
<evidence type="ECO:0000256" key="3">
    <source>
        <dbReference type="ARBA" id="ARBA00023125"/>
    </source>
</evidence>
<dbReference type="FunFam" id="1.10.10.60:FF:000071">
    <property type="entry name" value="Retinal homeobox gene 2"/>
    <property type="match status" value="1"/>
</dbReference>
<dbReference type="InterPro" id="IPR009057">
    <property type="entry name" value="Homeodomain-like_sf"/>
</dbReference>
<dbReference type="GO" id="GO:0045944">
    <property type="term" value="P:positive regulation of transcription by RNA polymerase II"/>
    <property type="evidence" value="ECO:0007669"/>
    <property type="project" value="InterPro"/>
</dbReference>
<evidence type="ECO:0000313" key="12">
    <source>
        <dbReference type="Proteomes" id="UP000678393"/>
    </source>
</evidence>
<keyword evidence="2" id="KW-0805">Transcription regulation</keyword>
<dbReference type="SUPFAM" id="SSF46689">
    <property type="entry name" value="Homeodomain-like"/>
    <property type="match status" value="1"/>
</dbReference>
<proteinExistence type="predicted"/>
<feature type="domain" description="Homeobox" evidence="10">
    <location>
        <begin position="38"/>
        <end position="98"/>
    </location>
</feature>
<evidence type="ECO:0000256" key="5">
    <source>
        <dbReference type="ARBA" id="ARBA00023163"/>
    </source>
</evidence>
<reference evidence="11" key="1">
    <citation type="submission" date="2021-04" db="EMBL/GenBank/DDBJ databases">
        <authorList>
            <consortium name="Molecular Ecology Group"/>
        </authorList>
    </citation>
    <scope>NUCLEOTIDE SEQUENCE</scope>
</reference>
<evidence type="ECO:0000256" key="8">
    <source>
        <dbReference type="RuleBase" id="RU000682"/>
    </source>
</evidence>
<dbReference type="OrthoDB" id="6159439at2759"/>
<evidence type="ECO:0000256" key="7">
    <source>
        <dbReference type="PROSITE-ProRule" id="PRU00108"/>
    </source>
</evidence>
<evidence type="ECO:0000313" key="11">
    <source>
        <dbReference type="EMBL" id="CAG5136328.1"/>
    </source>
</evidence>
<feature type="DNA-binding region" description="Homeobox" evidence="7">
    <location>
        <begin position="40"/>
        <end position="99"/>
    </location>
</feature>
<dbReference type="GO" id="GO:0005634">
    <property type="term" value="C:nucleus"/>
    <property type="evidence" value="ECO:0007669"/>
    <property type="project" value="UniProtKB-SubCell"/>
</dbReference>
<comment type="caution">
    <text evidence="11">The sequence shown here is derived from an EMBL/GenBank/DDBJ whole genome shotgun (WGS) entry which is preliminary data.</text>
</comment>
<evidence type="ECO:0000256" key="1">
    <source>
        <dbReference type="ARBA" id="ARBA00004123"/>
    </source>
</evidence>
<keyword evidence="4 7" id="KW-0371">Homeobox</keyword>
<dbReference type="GO" id="GO:0000981">
    <property type="term" value="F:DNA-binding transcription factor activity, RNA polymerase II-specific"/>
    <property type="evidence" value="ECO:0007669"/>
    <property type="project" value="InterPro"/>
</dbReference>
<dbReference type="PANTHER" id="PTHR46271">
    <property type="entry name" value="HOMEOBOX PROTEIN, PUTATIVE-RELATED"/>
    <property type="match status" value="1"/>
</dbReference>
<keyword evidence="12" id="KW-1185">Reference proteome</keyword>
<dbReference type="Pfam" id="PF00046">
    <property type="entry name" value="Homeodomain"/>
    <property type="match status" value="1"/>
</dbReference>
<dbReference type="CDD" id="cd00086">
    <property type="entry name" value="homeodomain"/>
    <property type="match status" value="1"/>
</dbReference>
<dbReference type="InterPro" id="IPR017970">
    <property type="entry name" value="Homeobox_CS"/>
</dbReference>
<evidence type="ECO:0000256" key="2">
    <source>
        <dbReference type="ARBA" id="ARBA00023015"/>
    </source>
</evidence>
<dbReference type="PANTHER" id="PTHR46271:SF4">
    <property type="entry name" value="HOMEOBOX PROTEIN, PUTATIVE-RELATED"/>
    <property type="match status" value="1"/>
</dbReference>
<dbReference type="PROSITE" id="PS50071">
    <property type="entry name" value="HOMEOBOX_2"/>
    <property type="match status" value="1"/>
</dbReference>
<dbReference type="InterPro" id="IPR043562">
    <property type="entry name" value="RAX/RAX2"/>
</dbReference>
<gene>
    <name evidence="11" type="ORF">CUNI_LOCUS21886</name>
</gene>
<accession>A0A8S4A7S8</accession>
<evidence type="ECO:0000256" key="4">
    <source>
        <dbReference type="ARBA" id="ARBA00023155"/>
    </source>
</evidence>
<dbReference type="SMART" id="SM00389">
    <property type="entry name" value="HOX"/>
    <property type="match status" value="1"/>
</dbReference>
<keyword evidence="6 7" id="KW-0539">Nucleus</keyword>
<dbReference type="PROSITE" id="PS00027">
    <property type="entry name" value="HOMEOBOX_1"/>
    <property type="match status" value="1"/>
</dbReference>
<organism evidence="11 12">
    <name type="scientific">Candidula unifasciata</name>
    <dbReference type="NCBI Taxonomy" id="100452"/>
    <lineage>
        <taxon>Eukaryota</taxon>
        <taxon>Metazoa</taxon>
        <taxon>Spiralia</taxon>
        <taxon>Lophotrochozoa</taxon>
        <taxon>Mollusca</taxon>
        <taxon>Gastropoda</taxon>
        <taxon>Heterobranchia</taxon>
        <taxon>Euthyneura</taxon>
        <taxon>Panpulmonata</taxon>
        <taxon>Eupulmonata</taxon>
        <taxon>Stylommatophora</taxon>
        <taxon>Helicina</taxon>
        <taxon>Helicoidea</taxon>
        <taxon>Geomitridae</taxon>
        <taxon>Candidula</taxon>
    </lineage>
</organism>
<comment type="subcellular location">
    <subcellularLocation>
        <location evidence="1 7 8">Nucleus</location>
    </subcellularLocation>
</comment>
<feature type="compositionally biased region" description="Acidic residues" evidence="9">
    <location>
        <begin position="15"/>
        <end position="30"/>
    </location>
</feature>
<feature type="region of interest" description="Disordered" evidence="9">
    <location>
        <begin position="1"/>
        <end position="44"/>
    </location>
</feature>
<feature type="non-terminal residue" evidence="11">
    <location>
        <position position="240"/>
    </location>
</feature>
<keyword evidence="5" id="KW-0804">Transcription</keyword>